<dbReference type="EMBL" id="MT144139">
    <property type="protein sequence ID" value="QJA49497.1"/>
    <property type="molecule type" value="Genomic_DNA"/>
</dbReference>
<proteinExistence type="predicted"/>
<dbReference type="AlphaFoldDB" id="A0A6H1ZQB1"/>
<reference evidence="1" key="1">
    <citation type="submission" date="2020-03" db="EMBL/GenBank/DDBJ databases">
        <title>The deep terrestrial virosphere.</title>
        <authorList>
            <person name="Holmfeldt K."/>
            <person name="Nilsson E."/>
            <person name="Simone D."/>
            <person name="Lopez-Fernandez M."/>
            <person name="Wu X."/>
            <person name="de Brujin I."/>
            <person name="Lundin D."/>
            <person name="Andersson A."/>
            <person name="Bertilsson S."/>
            <person name="Dopson M."/>
        </authorList>
    </citation>
    <scope>NUCLEOTIDE SEQUENCE</scope>
    <source>
        <strain evidence="1">TM448A01384</strain>
    </source>
</reference>
<sequence>MAMTIEDTRNKCKEKNGELIGEFDIRFIYDRDAAIRFCGEMGEELLTSLGVSCIIPDKGYATFVIHITLLHRLWQCTATQELFIEENGILSMTSPYSIRRRFVELGMLPRIRAIPREVPLELEQPRFVSFKGMKIPITPAFKNISAYPILLKFPADVVDSLLEDLGYDYKTLVWENVQEVLMKLMELNVTPIRELNATEVYLLHGFSREYAERHFPEVIKRFRK</sequence>
<gene>
    <name evidence="1" type="ORF">TM448A01384_0023</name>
</gene>
<name>A0A6H1ZQB1_9ZZZZ</name>
<evidence type="ECO:0000313" key="1">
    <source>
        <dbReference type="EMBL" id="QJA49497.1"/>
    </source>
</evidence>
<accession>A0A6H1ZQB1</accession>
<organism evidence="1">
    <name type="scientific">viral metagenome</name>
    <dbReference type="NCBI Taxonomy" id="1070528"/>
    <lineage>
        <taxon>unclassified sequences</taxon>
        <taxon>metagenomes</taxon>
        <taxon>organismal metagenomes</taxon>
    </lineage>
</organism>
<protein>
    <submittedName>
        <fullName evidence="1">Uncharacterized protein</fullName>
    </submittedName>
</protein>